<keyword evidence="1" id="KW-1133">Transmembrane helix</keyword>
<accession>A0ABV6L4Z8</accession>
<comment type="caution">
    <text evidence="2">The sequence shown here is derived from an EMBL/GenBank/DDBJ whole genome shotgun (WGS) entry which is preliminary data.</text>
</comment>
<protein>
    <recommendedName>
        <fullName evidence="4">Tape measure domain-containing protein</fullName>
    </recommendedName>
</protein>
<evidence type="ECO:0000256" key="1">
    <source>
        <dbReference type="SAM" id="Phobius"/>
    </source>
</evidence>
<sequence length="605" mass="65026">MANIIEFTVQIRDMASGPMRSLANNANSVFNNISSKISRVSAQVRRLDSQIQGLTRSRQISIDTSEIRKASRQLSALEAQRINLSKTKDKAEGGKEDKKENKVKDWLDKGMGKMFELGKDLVKKGMSRQSEGDAIEIMGGKKGGKLKNDLNTFADRNGMGDDVFKDGRKLLASGIVPENIVPGLKMLGDVALGDSERMKALTDVFAETASTGKLAAGDLPKFIDAGFNPLLEMSRKTGRTTAELREDVDKGKISFQALAETLQYATGPMGTFHNGMQRMGESPAGKIAALQGTIQSLGVSIGMALLPALGFVADLLSRFASNKPLMYEIAAGIGAMAIAWGLYSAWTQRAVIWQAILDGLMLWPIVLVGVLVGGLVWLISNLEGVGKTFTSIWQIIKSGFGLAKVLFRESFQEWVYTFDFLYLKAKSIFQYIGQLISNTAKAIDLALNRDFSGAKSALTAHISTDADKEISALNRKRAAQLAENSREFAGHLQSAKAGWNGIGIKWNKRKNENGSSPSDKWISTGVTTNAASGPAGTVPATVGETSKGIGSGGQRNQVINIAKLGVDQISLHAASVTEGAAEIRAIFIEMFNQVINSGNAAVNPN</sequence>
<name>A0ABV6L4Z8_9SPHI</name>
<gene>
    <name evidence="2" type="ORF">ACFFGT_09965</name>
</gene>
<reference evidence="2 3" key="1">
    <citation type="submission" date="2024-09" db="EMBL/GenBank/DDBJ databases">
        <authorList>
            <person name="Sun Q."/>
            <person name="Mori K."/>
        </authorList>
    </citation>
    <scope>NUCLEOTIDE SEQUENCE [LARGE SCALE GENOMIC DNA]</scope>
    <source>
        <strain evidence="2 3">NCAIM B.02415</strain>
    </source>
</reference>
<feature type="transmembrane region" description="Helical" evidence="1">
    <location>
        <begin position="352"/>
        <end position="379"/>
    </location>
</feature>
<dbReference type="EMBL" id="JBHLTS010000021">
    <property type="protein sequence ID" value="MFC0514529.1"/>
    <property type="molecule type" value="Genomic_DNA"/>
</dbReference>
<evidence type="ECO:0000313" key="3">
    <source>
        <dbReference type="Proteomes" id="UP001589828"/>
    </source>
</evidence>
<keyword evidence="3" id="KW-1185">Reference proteome</keyword>
<organism evidence="2 3">
    <name type="scientific">Mucilaginibacter angelicae</name>
    <dbReference type="NCBI Taxonomy" id="869718"/>
    <lineage>
        <taxon>Bacteria</taxon>
        <taxon>Pseudomonadati</taxon>
        <taxon>Bacteroidota</taxon>
        <taxon>Sphingobacteriia</taxon>
        <taxon>Sphingobacteriales</taxon>
        <taxon>Sphingobacteriaceae</taxon>
        <taxon>Mucilaginibacter</taxon>
    </lineage>
</organism>
<feature type="transmembrane region" description="Helical" evidence="1">
    <location>
        <begin position="294"/>
        <end position="313"/>
    </location>
</feature>
<feature type="transmembrane region" description="Helical" evidence="1">
    <location>
        <begin position="325"/>
        <end position="346"/>
    </location>
</feature>
<evidence type="ECO:0000313" key="2">
    <source>
        <dbReference type="EMBL" id="MFC0514529.1"/>
    </source>
</evidence>
<dbReference type="RefSeq" id="WP_377022375.1">
    <property type="nucleotide sequence ID" value="NZ_JBHLTS010000021.1"/>
</dbReference>
<dbReference type="Proteomes" id="UP001589828">
    <property type="component" value="Unassembled WGS sequence"/>
</dbReference>
<keyword evidence="1" id="KW-0472">Membrane</keyword>
<proteinExistence type="predicted"/>
<keyword evidence="1" id="KW-0812">Transmembrane</keyword>
<evidence type="ECO:0008006" key="4">
    <source>
        <dbReference type="Google" id="ProtNLM"/>
    </source>
</evidence>